<evidence type="ECO:0008006" key="4">
    <source>
        <dbReference type="Google" id="ProtNLM"/>
    </source>
</evidence>
<comment type="caution">
    <text evidence="2">The sequence shown here is derived from an EMBL/GenBank/DDBJ whole genome shotgun (WGS) entry which is preliminary data.</text>
</comment>
<evidence type="ECO:0000313" key="3">
    <source>
        <dbReference type="Proteomes" id="UP000051586"/>
    </source>
</evidence>
<feature type="transmembrane region" description="Helical" evidence="1">
    <location>
        <begin position="12"/>
        <end position="34"/>
    </location>
</feature>
<feature type="transmembrane region" description="Helical" evidence="1">
    <location>
        <begin position="130"/>
        <end position="153"/>
    </location>
</feature>
<proteinExistence type="predicted"/>
<reference evidence="2 3" key="1">
    <citation type="journal article" date="2015" name="Genome Announc.">
        <title>Expanding the biotechnology potential of lactobacilli through comparative genomics of 213 strains and associated genera.</title>
        <authorList>
            <person name="Sun Z."/>
            <person name="Harris H.M."/>
            <person name="McCann A."/>
            <person name="Guo C."/>
            <person name="Argimon S."/>
            <person name="Zhang W."/>
            <person name="Yang X."/>
            <person name="Jeffery I.B."/>
            <person name="Cooney J.C."/>
            <person name="Kagawa T.F."/>
            <person name="Liu W."/>
            <person name="Song Y."/>
            <person name="Salvetti E."/>
            <person name="Wrobel A."/>
            <person name="Rasinkangas P."/>
            <person name="Parkhill J."/>
            <person name="Rea M.C."/>
            <person name="O'Sullivan O."/>
            <person name="Ritari J."/>
            <person name="Douillard F.P."/>
            <person name="Paul Ross R."/>
            <person name="Yang R."/>
            <person name="Briner A.E."/>
            <person name="Felis G.E."/>
            <person name="de Vos W.M."/>
            <person name="Barrangou R."/>
            <person name="Klaenhammer T.R."/>
            <person name="Caufield P.W."/>
            <person name="Cui Y."/>
            <person name="Zhang H."/>
            <person name="O'Toole P.W."/>
        </authorList>
    </citation>
    <scope>NUCLEOTIDE SEQUENCE [LARGE SCALE GENOMIC DNA]</scope>
    <source>
        <strain evidence="2 3">DSM 22689</strain>
    </source>
</reference>
<keyword evidence="1" id="KW-0472">Membrane</keyword>
<gene>
    <name evidence="2" type="ORF">FC87_GL001261</name>
</gene>
<dbReference type="EMBL" id="AYZI01000008">
    <property type="protein sequence ID" value="KRM90575.1"/>
    <property type="molecule type" value="Genomic_DNA"/>
</dbReference>
<sequence>MKYDADTQRRIIVEVFVAGCAFVADWLLFVFPLYQGRMELMESNSVYAKYQSTHSKKKGVPFLYWLFPPLYFRYVKKQNINGLNRLFKNKDDFRNFYGFYNKSIAWYFVSYAGFLNAVESTYGVLEDLELGFLTIPLFLVIVTSLFILGHHYVNYMASNQHRIRFIKSVASDYHRIKKQTPPNQPKNLD</sequence>
<evidence type="ECO:0000313" key="2">
    <source>
        <dbReference type="EMBL" id="KRM90575.1"/>
    </source>
</evidence>
<feature type="transmembrane region" description="Helical" evidence="1">
    <location>
        <begin position="59"/>
        <end position="75"/>
    </location>
</feature>
<evidence type="ECO:0000256" key="1">
    <source>
        <dbReference type="SAM" id="Phobius"/>
    </source>
</evidence>
<keyword evidence="1" id="KW-0812">Transmembrane</keyword>
<protein>
    <recommendedName>
        <fullName evidence="4">Glycosyl-4,4'-diaponeurosporenoate acyltransferase</fullName>
    </recommendedName>
</protein>
<name>A0A0R2CFU5_9LACO</name>
<dbReference type="Proteomes" id="UP000051586">
    <property type="component" value="Unassembled WGS sequence"/>
</dbReference>
<dbReference type="PATRIC" id="fig|1423745.4.peg.1327"/>
<organism evidence="2 3">
    <name type="scientific">Fructilactobacillus florum DSM 22689 = JCM 16035</name>
    <dbReference type="NCBI Taxonomy" id="1423745"/>
    <lineage>
        <taxon>Bacteria</taxon>
        <taxon>Bacillati</taxon>
        <taxon>Bacillota</taxon>
        <taxon>Bacilli</taxon>
        <taxon>Lactobacillales</taxon>
        <taxon>Lactobacillaceae</taxon>
        <taxon>Fructilactobacillus</taxon>
    </lineage>
</organism>
<keyword evidence="1" id="KW-1133">Transmembrane helix</keyword>
<accession>A0A0R2CFU5</accession>
<feature type="transmembrane region" description="Helical" evidence="1">
    <location>
        <begin position="96"/>
        <end position="118"/>
    </location>
</feature>
<dbReference type="STRING" id="1423745.GCA_001311215_00682"/>
<dbReference type="AlphaFoldDB" id="A0A0R2CFU5"/>